<comment type="caution">
    <text evidence="1">The sequence shown here is derived from an EMBL/GenBank/DDBJ whole genome shotgun (WGS) entry which is preliminary data.</text>
</comment>
<dbReference type="EMBL" id="LLXS01000006">
    <property type="protein sequence ID" value="KRG44686.1"/>
    <property type="molecule type" value="Genomic_DNA"/>
</dbReference>
<dbReference type="OrthoDB" id="7059787at2"/>
<dbReference type="AlphaFoldDB" id="A0A0R0ASK7"/>
<organism evidence="1 2">
    <name type="scientific">Stenotrophomonas pictorum JCM 9942</name>
    <dbReference type="NCBI Taxonomy" id="1236960"/>
    <lineage>
        <taxon>Bacteria</taxon>
        <taxon>Pseudomonadati</taxon>
        <taxon>Pseudomonadota</taxon>
        <taxon>Gammaproteobacteria</taxon>
        <taxon>Lysobacterales</taxon>
        <taxon>Lysobacteraceae</taxon>
        <taxon>Stenotrophomonas</taxon>
    </lineage>
</organism>
<protein>
    <submittedName>
        <fullName evidence="1">Uncharacterized protein</fullName>
    </submittedName>
</protein>
<keyword evidence="2" id="KW-1185">Reference proteome</keyword>
<reference evidence="1 2" key="1">
    <citation type="submission" date="2015-10" db="EMBL/GenBank/DDBJ databases">
        <title>Genome sequencing and analysis of members of genus Stenotrophomonas.</title>
        <authorList>
            <person name="Patil P.P."/>
            <person name="Midha S."/>
            <person name="Patil P.B."/>
        </authorList>
    </citation>
    <scope>NUCLEOTIDE SEQUENCE [LARGE SCALE GENOMIC DNA]</scope>
    <source>
        <strain evidence="1 2">JCM 9942</strain>
    </source>
</reference>
<evidence type="ECO:0000313" key="1">
    <source>
        <dbReference type="EMBL" id="KRG44686.1"/>
    </source>
</evidence>
<accession>A0A0R0ASK7</accession>
<sequence length="422" mass="47855">MPDIPIADALFSALLSRDADALDAIEANHAAECAFIRTVICTDASGAVDLDLGLSVSSSDYVTSFFEGPRAFFMSAGTSVHARLTGGRSNVLIDFSLSFDSNFAEKLRAVIAGENIQRADRDRVIEILMLKARNRHVQFDVMPFLIENTRMARNEPSNERPLNTLIAFRMLDHLNWHAFQDDPSRFAFDASYEDLKALLRPDAEAFLAEFQASEHIDHHEAKSAGAQALLLRFARLWHEERKRDKNRILRELLRFSIHKLGSIPLTELRLIWSSMTSSQGSPFFGPIMGSSPEMLQKIRGMAWDMTLLRVMEQIATASQAGSFFIPYFVSMDRRWRHLLSLNPVRLMLIDDAHRRVLFARTDELEFQRVLGECMQTAFQLEMAPERVEARRRAAQTVELNAMKQLVAEEEPLARTRAAVAVE</sequence>
<gene>
    <name evidence="1" type="ORF">ARC78_04355</name>
</gene>
<evidence type="ECO:0000313" key="2">
    <source>
        <dbReference type="Proteomes" id="UP000050836"/>
    </source>
</evidence>
<name>A0A0R0ASK7_9GAMM</name>
<dbReference type="RefSeq" id="WP_016448859.1">
    <property type="nucleotide sequence ID" value="NZ_BAZI01000035.1"/>
</dbReference>
<proteinExistence type="predicted"/>
<dbReference type="Proteomes" id="UP000050836">
    <property type="component" value="Unassembled WGS sequence"/>
</dbReference>